<evidence type="ECO:0000256" key="4">
    <source>
        <dbReference type="ARBA" id="ARBA00011233"/>
    </source>
</evidence>
<proteinExistence type="inferred from homology"/>
<evidence type="ECO:0000256" key="1">
    <source>
        <dbReference type="ARBA" id="ARBA00001342"/>
    </source>
</evidence>
<feature type="binding site" evidence="9">
    <location>
        <position position="133"/>
    </location>
    <ligand>
        <name>Mg(2+)</name>
        <dbReference type="ChEBI" id="CHEBI:18420"/>
    </ligand>
</feature>
<keyword evidence="12" id="KW-1185">Reference proteome</keyword>
<dbReference type="GO" id="GO:0047443">
    <property type="term" value="F:4-hydroxy-4-methyl-2-oxoglutarate aldolase activity"/>
    <property type="evidence" value="ECO:0007669"/>
    <property type="project" value="UniProtKB-EC"/>
</dbReference>
<evidence type="ECO:0000313" key="11">
    <source>
        <dbReference type="EMBL" id="AEI09341.1"/>
    </source>
</evidence>
<comment type="subunit">
    <text evidence="4 10">Homotrimer.</text>
</comment>
<dbReference type="Pfam" id="PF03737">
    <property type="entry name" value="RraA-like"/>
    <property type="match status" value="1"/>
</dbReference>
<comment type="function">
    <text evidence="7 10">Catalyzes the aldol cleavage of 4-hydroxy-4-methyl-2-oxoglutarate (HMG) into 2 molecules of pyruvate. Also contains a secondary oxaloacetate (OAA) decarboxylase activity due to the common pyruvate enolate transition state formed following C-C bond cleavage in the retro-aldol and decarboxylation reactions.</text>
</comment>
<dbReference type="STRING" id="662755.CRES_0985"/>
<comment type="similarity">
    <text evidence="3 10">Belongs to the class II aldolase/RraA-like family.</text>
</comment>
<dbReference type="PANTHER" id="PTHR33254:SF4">
    <property type="entry name" value="4-HYDROXY-4-METHYL-2-OXOGLUTARATE ALDOLASE 3-RELATED"/>
    <property type="match status" value="1"/>
</dbReference>
<dbReference type="CDD" id="cd16841">
    <property type="entry name" value="RraA_family"/>
    <property type="match status" value="1"/>
</dbReference>
<evidence type="ECO:0000256" key="7">
    <source>
        <dbReference type="ARBA" id="ARBA00025046"/>
    </source>
</evidence>
<feature type="binding site" evidence="9">
    <location>
        <position position="132"/>
    </location>
    <ligand>
        <name>substrate</name>
    </ligand>
</feature>
<dbReference type="GO" id="GO:0008428">
    <property type="term" value="F:ribonuclease inhibitor activity"/>
    <property type="evidence" value="ECO:0007669"/>
    <property type="project" value="InterPro"/>
</dbReference>
<feature type="binding site" evidence="9">
    <location>
        <begin position="110"/>
        <end position="113"/>
    </location>
    <ligand>
        <name>substrate</name>
    </ligand>
</feature>
<organism evidence="11 12">
    <name type="scientific">Corynebacterium resistens (strain DSM 45100 / JCM 12819 / GTC 2026 / SICGH 158)</name>
    <dbReference type="NCBI Taxonomy" id="662755"/>
    <lineage>
        <taxon>Bacteria</taxon>
        <taxon>Bacillati</taxon>
        <taxon>Actinomycetota</taxon>
        <taxon>Actinomycetes</taxon>
        <taxon>Mycobacteriales</taxon>
        <taxon>Corynebacteriaceae</taxon>
        <taxon>Corynebacterium</taxon>
    </lineage>
</organism>
<dbReference type="GO" id="GO:0032259">
    <property type="term" value="P:methylation"/>
    <property type="evidence" value="ECO:0007669"/>
    <property type="project" value="UniProtKB-KW"/>
</dbReference>
<dbReference type="NCBIfam" id="NF006875">
    <property type="entry name" value="PRK09372.1"/>
    <property type="match status" value="1"/>
</dbReference>
<dbReference type="Proteomes" id="UP000000492">
    <property type="component" value="Chromosome"/>
</dbReference>
<evidence type="ECO:0000313" key="12">
    <source>
        <dbReference type="Proteomes" id="UP000000492"/>
    </source>
</evidence>
<comment type="catalytic activity">
    <reaction evidence="8 10">
        <text>oxaloacetate + H(+) = pyruvate + CO2</text>
        <dbReference type="Rhea" id="RHEA:15641"/>
        <dbReference type="ChEBI" id="CHEBI:15361"/>
        <dbReference type="ChEBI" id="CHEBI:15378"/>
        <dbReference type="ChEBI" id="CHEBI:16452"/>
        <dbReference type="ChEBI" id="CHEBI:16526"/>
        <dbReference type="EC" id="4.1.1.112"/>
    </reaction>
</comment>
<comment type="cofactor">
    <cofactor evidence="2 10">
        <name>a divalent metal cation</name>
        <dbReference type="ChEBI" id="CHEBI:60240"/>
    </cofactor>
</comment>
<dbReference type="GO" id="GO:0046872">
    <property type="term" value="F:metal ion binding"/>
    <property type="evidence" value="ECO:0007669"/>
    <property type="project" value="UniProtKB-KW"/>
</dbReference>
<dbReference type="EC" id="4.1.1.112" evidence="10"/>
<dbReference type="Gene3D" id="3.50.30.40">
    <property type="entry name" value="Ribonuclease E inhibitor RraA/RraA-like"/>
    <property type="match status" value="1"/>
</dbReference>
<dbReference type="SUPFAM" id="SSF89562">
    <property type="entry name" value="RraA-like"/>
    <property type="match status" value="1"/>
</dbReference>
<dbReference type="EMBL" id="CP002857">
    <property type="protein sequence ID" value="AEI09341.1"/>
    <property type="molecule type" value="Genomic_DNA"/>
</dbReference>
<evidence type="ECO:0000256" key="10">
    <source>
        <dbReference type="RuleBase" id="RU004338"/>
    </source>
</evidence>
<keyword evidence="9" id="KW-0460">Magnesium</keyword>
<evidence type="ECO:0000256" key="5">
    <source>
        <dbReference type="ARBA" id="ARBA00022723"/>
    </source>
</evidence>
<evidence type="ECO:0000256" key="6">
    <source>
        <dbReference type="ARBA" id="ARBA00023239"/>
    </source>
</evidence>
<dbReference type="AlphaFoldDB" id="F8E1S4"/>
<dbReference type="HOGENOM" id="CLU_072626_4_0_11"/>
<dbReference type="GO" id="GO:0008948">
    <property type="term" value="F:oxaloacetate decarboxylase activity"/>
    <property type="evidence" value="ECO:0007669"/>
    <property type="project" value="UniProtKB-EC"/>
</dbReference>
<dbReference type="KEGG" id="crd:CRES_0985"/>
<keyword evidence="5 9" id="KW-0479">Metal-binding</keyword>
<dbReference type="GO" id="GO:0008168">
    <property type="term" value="F:methyltransferase activity"/>
    <property type="evidence" value="ECO:0007669"/>
    <property type="project" value="UniProtKB-KW"/>
</dbReference>
<name>F8E1S4_CORRG</name>
<dbReference type="eggNOG" id="COG0684">
    <property type="taxonomic scope" value="Bacteria"/>
</dbReference>
<evidence type="ECO:0000256" key="3">
    <source>
        <dbReference type="ARBA" id="ARBA00008621"/>
    </source>
</evidence>
<accession>F8E1S4</accession>
<dbReference type="NCBIfam" id="TIGR01935">
    <property type="entry name" value="NOT-MenG"/>
    <property type="match status" value="1"/>
</dbReference>
<evidence type="ECO:0000256" key="9">
    <source>
        <dbReference type="PIRSR" id="PIRSR605493-1"/>
    </source>
</evidence>
<sequence>MGFTASVTAARLATHLALFLPSNRWHSTLSPMSELTFIPTADLVDIIGEDVQSCDTQFRDLGGRVEFCGKISTVKCFQDNALLKSILSEDNPGGVLVIDGRASMRSALVGDIIAGLGKGHGWAGVIVNGPIRDSKVIGGMDFGCKALGTNPRKSSKTGDGERDIVVSLGSVDFVPGHYVYCDSDGIIVTEEPIKPVD</sequence>
<comment type="catalytic activity">
    <reaction evidence="1 10">
        <text>4-hydroxy-4-methyl-2-oxoglutarate = 2 pyruvate</text>
        <dbReference type="Rhea" id="RHEA:22748"/>
        <dbReference type="ChEBI" id="CHEBI:15361"/>
        <dbReference type="ChEBI" id="CHEBI:58276"/>
        <dbReference type="EC" id="4.1.3.17"/>
    </reaction>
</comment>
<gene>
    <name evidence="11" type="primary">menG</name>
    <name evidence="11" type="ordered locus">CRES_0985</name>
</gene>
<evidence type="ECO:0000256" key="2">
    <source>
        <dbReference type="ARBA" id="ARBA00001968"/>
    </source>
</evidence>
<dbReference type="InterPro" id="IPR005493">
    <property type="entry name" value="RraA/RraA-like"/>
</dbReference>
<dbReference type="InterPro" id="IPR010203">
    <property type="entry name" value="RraA"/>
</dbReference>
<dbReference type="GO" id="GO:0051252">
    <property type="term" value="P:regulation of RNA metabolic process"/>
    <property type="evidence" value="ECO:0007669"/>
    <property type="project" value="InterPro"/>
</dbReference>
<reference evidence="11 12" key="1">
    <citation type="journal article" date="2012" name="BMC Genomics">
        <title>Complete genome sequence, lifestyle, and multi-drug resistance of the human pathogen Corynebacterium resistens DSM 45100 isolated from blood samples of a leukemia patient.</title>
        <authorList>
            <person name="Schroder J."/>
            <person name="Maus I."/>
            <person name="Meyer K."/>
            <person name="Wordemann S."/>
            <person name="Blom J."/>
            <person name="Jaenicke S."/>
            <person name="Schneider J."/>
            <person name="Trost E."/>
            <person name="Tauch A."/>
        </authorList>
    </citation>
    <scope>NUCLEOTIDE SEQUENCE [LARGE SCALE GENOMIC DNA]</scope>
    <source>
        <strain evidence="12">DSM 45100 / JCM 12819 / CCUG 50093 / GTC 2026 / SICGH 158</strain>
    </source>
</reference>
<keyword evidence="6 10" id="KW-0456">Lyase</keyword>
<evidence type="ECO:0000256" key="8">
    <source>
        <dbReference type="ARBA" id="ARBA00047973"/>
    </source>
</evidence>
<protein>
    <recommendedName>
        <fullName evidence="10">4-hydroxy-4-methyl-2-oxoglutarate aldolase</fullName>
        <shortName evidence="10">HMG aldolase</shortName>
        <ecNumber evidence="10">4.1.1.112</ecNumber>
        <ecNumber evidence="10">4.1.3.17</ecNumber>
    </recommendedName>
    <alternativeName>
        <fullName evidence="10">Oxaloacetate decarboxylase</fullName>
    </alternativeName>
</protein>
<dbReference type="PANTHER" id="PTHR33254">
    <property type="entry name" value="4-HYDROXY-4-METHYL-2-OXOGLUTARATE ALDOLASE 3-RELATED"/>
    <property type="match status" value="1"/>
</dbReference>
<dbReference type="InterPro" id="IPR036704">
    <property type="entry name" value="RraA/RraA-like_sf"/>
</dbReference>
<comment type="cofactor">
    <cofactor evidence="9">
        <name>Mg(2+)</name>
        <dbReference type="ChEBI" id="CHEBI:18420"/>
    </cofactor>
</comment>
<dbReference type="EC" id="4.1.3.17" evidence="10"/>